<evidence type="ECO:0000256" key="2">
    <source>
        <dbReference type="ARBA" id="ARBA00022490"/>
    </source>
</evidence>
<feature type="domain" description="UDENN FNIP1/2-type" evidence="4">
    <location>
        <begin position="87"/>
        <end position="1436"/>
    </location>
</feature>
<comment type="subcellular location">
    <subcellularLocation>
        <location evidence="1">Cytoplasm</location>
    </subcellularLocation>
</comment>
<proteinExistence type="predicted"/>
<evidence type="ECO:0000313" key="6">
    <source>
        <dbReference type="EMBL" id="KPU78548.1"/>
    </source>
</evidence>
<keyword evidence="7" id="KW-1185">Reference proteome</keyword>
<reference evidence="6" key="3">
    <citation type="submission" date="2015-10" db="EMBL/GenBank/DDBJ databases">
        <authorList>
            <consortium name="FlyBase"/>
        </authorList>
    </citation>
    <scope>NUCLEOTIDE SEQUENCE</scope>
    <source>
        <strain evidence="6">TSC#14024-0371.13</strain>
    </source>
</reference>
<dbReference type="Pfam" id="PF14636">
    <property type="entry name" value="FNIP_N"/>
    <property type="match status" value="1"/>
</dbReference>
<keyword evidence="2" id="KW-0963">Cytoplasm</keyword>
<feature type="region of interest" description="Disordered" evidence="3">
    <location>
        <begin position="117"/>
        <end position="141"/>
    </location>
</feature>
<protein>
    <submittedName>
        <fullName evidence="5">Uncharacterized protein, isoform B</fullName>
    </submittedName>
    <submittedName>
        <fullName evidence="6">Uncharacterized protein, isoform C</fullName>
    </submittedName>
</protein>
<feature type="region of interest" description="Disordered" evidence="3">
    <location>
        <begin position="1114"/>
        <end position="1134"/>
    </location>
</feature>
<dbReference type="InterPro" id="IPR037545">
    <property type="entry name" value="DENN_FNIP1/2"/>
</dbReference>
<dbReference type="PANTHER" id="PTHR21634">
    <property type="entry name" value="RE13835P"/>
    <property type="match status" value="1"/>
</dbReference>
<evidence type="ECO:0000313" key="7">
    <source>
        <dbReference type="Proteomes" id="UP000007801"/>
    </source>
</evidence>
<dbReference type="GO" id="GO:0042030">
    <property type="term" value="F:ATPase inhibitor activity"/>
    <property type="evidence" value="ECO:0007669"/>
    <property type="project" value="TreeGrafter"/>
</dbReference>
<feature type="compositionally biased region" description="Low complexity" evidence="3">
    <location>
        <begin position="121"/>
        <end position="137"/>
    </location>
</feature>
<dbReference type="InterPro" id="IPR028084">
    <property type="entry name" value="FNIP_N_dom"/>
</dbReference>
<feature type="compositionally biased region" description="Polar residues" evidence="3">
    <location>
        <begin position="299"/>
        <end position="316"/>
    </location>
</feature>
<dbReference type="GO" id="GO:0051087">
    <property type="term" value="F:protein-folding chaperone binding"/>
    <property type="evidence" value="ECO:0007669"/>
    <property type="project" value="TreeGrafter"/>
</dbReference>
<evidence type="ECO:0000313" key="5">
    <source>
        <dbReference type="EMBL" id="KPU78547.1"/>
    </source>
</evidence>
<reference evidence="6" key="2">
    <citation type="journal article" date="2008" name="Bioinformatics">
        <title>Assembly reconciliation.</title>
        <authorList>
            <person name="Zimin A.V."/>
            <person name="Smith D.R."/>
            <person name="Sutton G."/>
            <person name="Yorke J.A."/>
        </authorList>
    </citation>
    <scope>NUCLEOTIDE SEQUENCE</scope>
    <source>
        <strain evidence="6">TSC#14024-0371.13</strain>
    </source>
</reference>
<feature type="compositionally biased region" description="Low complexity" evidence="3">
    <location>
        <begin position="317"/>
        <end position="332"/>
    </location>
</feature>
<evidence type="ECO:0000256" key="1">
    <source>
        <dbReference type="ARBA" id="ARBA00004496"/>
    </source>
</evidence>
<dbReference type="EMBL" id="CH902618">
    <property type="protein sequence ID" value="KPU78547.1"/>
    <property type="molecule type" value="Genomic_DNA"/>
</dbReference>
<evidence type="ECO:0000259" key="4">
    <source>
        <dbReference type="PROSITE" id="PS51836"/>
    </source>
</evidence>
<sequence>MALLNKLFFPSAPTPPAAAAAATTTASAATLINSQTTAPTLPARTNHASAAVGVAQSATPSVGGGNSSSSAKATKQTSRNYLSRFPFEGSQVRVLLYKEDDSRRLLFDSNALQKVTHRDASSASGSASVTSSSASSVSGGGGKFVKNEKYTSLQNGKIQAKAHSTNGTNFIDVCAEYGFKHNRPNGDDITPLGEMVFGSLPMSFCGTALKVHWLPEPARILCSQVYLTPTNNGVSGSRADHSPYSTLSTGSLATPRTSICSEHGSMDGLSMNSFSMPFSVSVGRQMSLTPPLDVPVAPSDQQSLSIHSVDSSGPRFSSTYSTATDSGYSASGSGSGTGGDQWSYQSTRSSLGSVLSDQSDALRKLSVDSACYTGSSPYLDGFASDGCLQRRISRNLRTSFENEHSKNDFIGFLSDNYPTVPTAGGVGVGGGSEGGGMAPPQYRRASYSANETRSNPEMGRRQANLRRRAKLGLAVCISMSESFEEEMELFCSEHIALLESMLSRLRASTEHAYINHKNFLQIMFQAWQDTQQWFSDLFTAPRIKTPVWLSITTSGSKYSKTVAERFIKELCDLLSFADTKDSNFFISTMLTGILTHHLGWVATVSAFNSAGRRRSEIASSASSAAIEQRAKLQQVAQKHPYNALWAQLGDLYGAIGMPPKLARTIVCGAEKLWVEKLLNVLTYFIRCSEVRRAAKREDFNKQLINDLVSQNQNQTQPGNQERHKSPPTQMRGLSRAATCKQNLNAIADDGDIECNPNEYGLEGELVIDSGDGMQTLKKNEIPTVLAFRDSHFVQQELRIGNYLMDTGIEKKTLLARQAQQYFHTGKDGRIRLTVTTPDNVELCMEEDQSSGTTGSVGTGSVDDGAIEAIEFDENEEAPPKKNIFWNMASVKEGLSLSDFAKLQQGIRIINRKLDRRCSSYSVEGIPDQLIKAPGGDFEPLTHERRASHLSLSDLITQNSMGKSDRMTWGIEPIKENVSLEEQIHFDHCHKLIEREHGICRQQSADNGNGVVFVLGDNEPLINLKKSSEDLSGDQEAKPTTLMLCAQHQRTHDNKKHSGMKFNFEQYPQIATNYMKSKNLVMSNYDLLMDKATKLEASEAAALKGSDSTATLAASSSSTAALPPNPAAPNATTASGERCVICSSGTTSATWNQTPSNATELEFETDEVHCYSQSGNSSSMALQSVNSAASIDTLKSAVTVEPQSPTIPSQVQTTYVRKQQPKRVPSGRSSVSSVAAKCAAVNVSQQLLKLPVPGIKELPQDDDSPGDQLRAGFIPSLLLSVSDHYVSDMVLQGTCAPPNKWEMDLREDLALAARSASLISQPAENIAIVADMDKWDVRLISSQTQQFPYAGGQSSPVGMSQLVSSMLETVQAMHAGGIPAYECLSFLESKLQEIYLQSETLAAFLLETDPCRLSDITTPLQLSENDVPLLLSIAYIHTPKISRKCGISFR</sequence>
<dbReference type="EMBL" id="CH902618">
    <property type="protein sequence ID" value="KPU78548.1"/>
    <property type="molecule type" value="Genomic_DNA"/>
</dbReference>
<feature type="compositionally biased region" description="Polar residues" evidence="3">
    <location>
        <begin position="710"/>
        <end position="719"/>
    </location>
</feature>
<accession>A0A0N8P101</accession>
<dbReference type="Pfam" id="PF14637">
    <property type="entry name" value="FNIP_M"/>
    <property type="match status" value="1"/>
</dbReference>
<dbReference type="GeneID" id="6493361"/>
<dbReference type="Proteomes" id="UP000007801">
    <property type="component" value="Unassembled WGS sequence"/>
</dbReference>
<dbReference type="FunCoup" id="A0A0N8P101">
    <property type="interactions" value="1290"/>
</dbReference>
<feature type="region of interest" description="Disordered" evidence="3">
    <location>
        <begin position="710"/>
        <end position="732"/>
    </location>
</feature>
<evidence type="ECO:0000256" key="3">
    <source>
        <dbReference type="SAM" id="MobiDB-lite"/>
    </source>
</evidence>
<reference evidence="6 7" key="1">
    <citation type="journal article" date="2007" name="Nature">
        <title>Evolution of genes and genomes on the Drosophila phylogeny.</title>
        <authorList>
            <consortium name="Drosophila 12 Genomes Consortium"/>
            <person name="Clark A.G."/>
            <person name="Eisen M.B."/>
            <person name="Smith D.R."/>
            <person name="Bergman C.M."/>
            <person name="Oliver B."/>
            <person name="Markow T.A."/>
            <person name="Kaufman T.C."/>
            <person name="Kellis M."/>
            <person name="Gelbart W."/>
            <person name="Iyer V.N."/>
            <person name="Pollard D.A."/>
            <person name="Sackton T.B."/>
            <person name="Larracuente A.M."/>
            <person name="Singh N.D."/>
            <person name="Abad J.P."/>
            <person name="Abt D.N."/>
            <person name="Adryan B."/>
            <person name="Aguade M."/>
            <person name="Akashi H."/>
            <person name="Anderson W.W."/>
            <person name="Aquadro C.F."/>
            <person name="Ardell D.H."/>
            <person name="Arguello R."/>
            <person name="Artieri C.G."/>
            <person name="Barbash D.A."/>
            <person name="Barker D."/>
            <person name="Barsanti P."/>
            <person name="Batterham P."/>
            <person name="Batzoglou S."/>
            <person name="Begun D."/>
            <person name="Bhutkar A."/>
            <person name="Blanco E."/>
            <person name="Bosak S.A."/>
            <person name="Bradley R.K."/>
            <person name="Brand A.D."/>
            <person name="Brent M.R."/>
            <person name="Brooks A.N."/>
            <person name="Brown R.H."/>
            <person name="Butlin R.K."/>
            <person name="Caggese C."/>
            <person name="Calvi B.R."/>
            <person name="Bernardo de Carvalho A."/>
            <person name="Caspi A."/>
            <person name="Castrezana S."/>
            <person name="Celniker S.E."/>
            <person name="Chang J.L."/>
            <person name="Chapple C."/>
            <person name="Chatterji S."/>
            <person name="Chinwalla A."/>
            <person name="Civetta A."/>
            <person name="Clifton S.W."/>
            <person name="Comeron J.M."/>
            <person name="Costello J.C."/>
            <person name="Coyne J.A."/>
            <person name="Daub J."/>
            <person name="David R.G."/>
            <person name="Delcher A.L."/>
            <person name="Delehaunty K."/>
            <person name="Do C.B."/>
            <person name="Ebling H."/>
            <person name="Edwards K."/>
            <person name="Eickbush T."/>
            <person name="Evans J.D."/>
            <person name="Filipski A."/>
            <person name="Findeiss S."/>
            <person name="Freyhult E."/>
            <person name="Fulton L."/>
            <person name="Fulton R."/>
            <person name="Garcia A.C."/>
            <person name="Gardiner A."/>
            <person name="Garfield D.A."/>
            <person name="Garvin B.E."/>
            <person name="Gibson G."/>
            <person name="Gilbert D."/>
            <person name="Gnerre S."/>
            <person name="Godfrey J."/>
            <person name="Good R."/>
            <person name="Gotea V."/>
            <person name="Gravely B."/>
            <person name="Greenberg A.J."/>
            <person name="Griffiths-Jones S."/>
            <person name="Gross S."/>
            <person name="Guigo R."/>
            <person name="Gustafson E.A."/>
            <person name="Haerty W."/>
            <person name="Hahn M.W."/>
            <person name="Halligan D.L."/>
            <person name="Halpern A.L."/>
            <person name="Halter G.M."/>
            <person name="Han M.V."/>
            <person name="Heger A."/>
            <person name="Hillier L."/>
            <person name="Hinrichs A.S."/>
            <person name="Holmes I."/>
            <person name="Hoskins R.A."/>
            <person name="Hubisz M.J."/>
            <person name="Hultmark D."/>
            <person name="Huntley M.A."/>
            <person name="Jaffe D.B."/>
            <person name="Jagadeeshan S."/>
            <person name="Jeck W.R."/>
            <person name="Johnson J."/>
            <person name="Jones C.D."/>
            <person name="Jordan W.C."/>
            <person name="Karpen G.H."/>
            <person name="Kataoka E."/>
            <person name="Keightley P.D."/>
            <person name="Kheradpour P."/>
            <person name="Kirkness E.F."/>
            <person name="Koerich L.B."/>
            <person name="Kristiansen K."/>
            <person name="Kudrna D."/>
            <person name="Kulathinal R.J."/>
            <person name="Kumar S."/>
            <person name="Kwok R."/>
            <person name="Lander E."/>
            <person name="Langley C.H."/>
            <person name="Lapoint R."/>
            <person name="Lazzaro B.P."/>
            <person name="Lee S.J."/>
            <person name="Levesque L."/>
            <person name="Li R."/>
            <person name="Lin C.F."/>
            <person name="Lin M.F."/>
            <person name="Lindblad-Toh K."/>
            <person name="Llopart A."/>
            <person name="Long M."/>
            <person name="Low L."/>
            <person name="Lozovsky E."/>
            <person name="Lu J."/>
            <person name="Luo M."/>
            <person name="Machado C.A."/>
            <person name="Makalowski W."/>
            <person name="Marzo M."/>
            <person name="Matsuda M."/>
            <person name="Matzkin L."/>
            <person name="McAllister B."/>
            <person name="McBride C.S."/>
            <person name="McKernan B."/>
            <person name="McKernan K."/>
            <person name="Mendez-Lago M."/>
            <person name="Minx P."/>
            <person name="Mollenhauer M.U."/>
            <person name="Montooth K."/>
            <person name="Mount S.M."/>
            <person name="Mu X."/>
            <person name="Myers E."/>
            <person name="Negre B."/>
            <person name="Newfeld S."/>
            <person name="Nielsen R."/>
            <person name="Noor M.A."/>
            <person name="O'Grady P."/>
            <person name="Pachter L."/>
            <person name="Papaceit M."/>
            <person name="Parisi M.J."/>
            <person name="Parisi M."/>
            <person name="Parts L."/>
            <person name="Pedersen J.S."/>
            <person name="Pesole G."/>
            <person name="Phillippy A.M."/>
            <person name="Ponting C.P."/>
            <person name="Pop M."/>
            <person name="Porcelli D."/>
            <person name="Powell J.R."/>
            <person name="Prohaska S."/>
            <person name="Pruitt K."/>
            <person name="Puig M."/>
            <person name="Quesneville H."/>
            <person name="Ram K.R."/>
            <person name="Rand D."/>
            <person name="Rasmussen M.D."/>
            <person name="Reed L.K."/>
            <person name="Reenan R."/>
            <person name="Reily A."/>
            <person name="Remington K.A."/>
            <person name="Rieger T.T."/>
            <person name="Ritchie M.G."/>
            <person name="Robin C."/>
            <person name="Rogers Y.H."/>
            <person name="Rohde C."/>
            <person name="Rozas J."/>
            <person name="Rubenfield M.J."/>
            <person name="Ruiz A."/>
            <person name="Russo S."/>
            <person name="Salzberg S.L."/>
            <person name="Sanchez-Gracia A."/>
            <person name="Saranga D.J."/>
            <person name="Sato H."/>
            <person name="Schaeffer S.W."/>
            <person name="Schatz M.C."/>
            <person name="Schlenke T."/>
            <person name="Schwartz R."/>
            <person name="Segarra C."/>
            <person name="Singh R.S."/>
            <person name="Sirot L."/>
            <person name="Sirota M."/>
            <person name="Sisneros N.B."/>
            <person name="Smith C.D."/>
            <person name="Smith T.F."/>
            <person name="Spieth J."/>
            <person name="Stage D.E."/>
            <person name="Stark A."/>
            <person name="Stephan W."/>
            <person name="Strausberg R.L."/>
            <person name="Strempel S."/>
            <person name="Sturgill D."/>
            <person name="Sutton G."/>
            <person name="Sutton G.G."/>
            <person name="Tao W."/>
            <person name="Teichmann S."/>
            <person name="Tobari Y.N."/>
            <person name="Tomimura Y."/>
            <person name="Tsolas J.M."/>
            <person name="Valente V.L."/>
            <person name="Venter E."/>
            <person name="Venter J.C."/>
            <person name="Vicario S."/>
            <person name="Vieira F.G."/>
            <person name="Vilella A.J."/>
            <person name="Villasante A."/>
            <person name="Walenz B."/>
            <person name="Wang J."/>
            <person name="Wasserman M."/>
            <person name="Watts T."/>
            <person name="Wilson D."/>
            <person name="Wilson R.K."/>
            <person name="Wing R.A."/>
            <person name="Wolfner M.F."/>
            <person name="Wong A."/>
            <person name="Wong G.K."/>
            <person name="Wu C.I."/>
            <person name="Wu G."/>
            <person name="Yamamoto D."/>
            <person name="Yang H.P."/>
            <person name="Yang S.P."/>
            <person name="Yorke J.A."/>
            <person name="Yoshida K."/>
            <person name="Zdobnov E."/>
            <person name="Zhang P."/>
            <person name="Zhang Y."/>
            <person name="Zimin A.V."/>
            <person name="Baldwin J."/>
            <person name="Abdouelleil A."/>
            <person name="Abdulkadir J."/>
            <person name="Abebe A."/>
            <person name="Abera B."/>
            <person name="Abreu J."/>
            <person name="Acer S.C."/>
            <person name="Aftuck L."/>
            <person name="Alexander A."/>
            <person name="An P."/>
            <person name="Anderson E."/>
            <person name="Anderson S."/>
            <person name="Arachi H."/>
            <person name="Azer M."/>
            <person name="Bachantsang P."/>
            <person name="Barry A."/>
            <person name="Bayul T."/>
            <person name="Berlin A."/>
            <person name="Bessette D."/>
            <person name="Bloom T."/>
            <person name="Blye J."/>
            <person name="Boguslavskiy L."/>
            <person name="Bonnet C."/>
            <person name="Boukhgalter B."/>
            <person name="Bourzgui I."/>
            <person name="Brown A."/>
            <person name="Cahill P."/>
            <person name="Channer S."/>
            <person name="Cheshatsang Y."/>
            <person name="Chuda L."/>
            <person name="Citroen M."/>
            <person name="Collymore A."/>
            <person name="Cooke P."/>
            <person name="Costello M."/>
            <person name="D'Aco K."/>
            <person name="Daza R."/>
            <person name="De Haan G."/>
            <person name="DeGray S."/>
            <person name="DeMaso C."/>
            <person name="Dhargay N."/>
            <person name="Dooley K."/>
            <person name="Dooley E."/>
            <person name="Doricent M."/>
            <person name="Dorje P."/>
            <person name="Dorjee K."/>
            <person name="Dupes A."/>
            <person name="Elong R."/>
            <person name="Falk J."/>
            <person name="Farina A."/>
            <person name="Faro S."/>
            <person name="Ferguson D."/>
            <person name="Fisher S."/>
            <person name="Foley C.D."/>
            <person name="Franke A."/>
            <person name="Friedrich D."/>
            <person name="Gadbois L."/>
            <person name="Gearin G."/>
            <person name="Gearin C.R."/>
            <person name="Giannoukos G."/>
            <person name="Goode T."/>
            <person name="Graham J."/>
            <person name="Grandbois E."/>
            <person name="Grewal S."/>
            <person name="Gyaltsen K."/>
            <person name="Hafez N."/>
            <person name="Hagos B."/>
            <person name="Hall J."/>
            <person name="Henson C."/>
            <person name="Hollinger A."/>
            <person name="Honan T."/>
            <person name="Huard M.D."/>
            <person name="Hughes L."/>
            <person name="Hurhula B."/>
            <person name="Husby M.E."/>
            <person name="Kamat A."/>
            <person name="Kanga B."/>
            <person name="Kashin S."/>
            <person name="Khazanovich D."/>
            <person name="Kisner P."/>
            <person name="Lance K."/>
            <person name="Lara M."/>
            <person name="Lee W."/>
            <person name="Lennon N."/>
            <person name="Letendre F."/>
            <person name="LeVine R."/>
            <person name="Lipovsky A."/>
            <person name="Liu X."/>
            <person name="Liu J."/>
            <person name="Liu S."/>
            <person name="Lokyitsang T."/>
            <person name="Lokyitsang Y."/>
            <person name="Lubonja R."/>
            <person name="Lui A."/>
            <person name="MacDonald P."/>
            <person name="Magnisalis V."/>
            <person name="Maru K."/>
            <person name="Matthews C."/>
            <person name="McCusker W."/>
            <person name="McDonough S."/>
            <person name="Mehta T."/>
            <person name="Meldrim J."/>
            <person name="Meneus L."/>
            <person name="Mihai O."/>
            <person name="Mihalev A."/>
            <person name="Mihova T."/>
            <person name="Mittelman R."/>
            <person name="Mlenga V."/>
            <person name="Montmayeur A."/>
            <person name="Mulrain L."/>
            <person name="Navidi A."/>
            <person name="Naylor J."/>
            <person name="Negash T."/>
            <person name="Nguyen T."/>
            <person name="Nguyen N."/>
            <person name="Nicol R."/>
            <person name="Norbu C."/>
            <person name="Norbu N."/>
            <person name="Novod N."/>
            <person name="O'Neill B."/>
            <person name="Osman S."/>
            <person name="Markiewicz E."/>
            <person name="Oyono O.L."/>
            <person name="Patti C."/>
            <person name="Phunkhang P."/>
            <person name="Pierre F."/>
            <person name="Priest M."/>
            <person name="Raghuraman S."/>
            <person name="Rege F."/>
            <person name="Reyes R."/>
            <person name="Rise C."/>
            <person name="Rogov P."/>
            <person name="Ross K."/>
            <person name="Ryan E."/>
            <person name="Settipalli S."/>
            <person name="Shea T."/>
            <person name="Sherpa N."/>
            <person name="Shi L."/>
            <person name="Shih D."/>
            <person name="Sparrow T."/>
            <person name="Spaulding J."/>
            <person name="Stalker J."/>
            <person name="Stange-Thomann N."/>
            <person name="Stavropoulos S."/>
            <person name="Stone C."/>
            <person name="Strader C."/>
            <person name="Tesfaye S."/>
            <person name="Thomson T."/>
            <person name="Thoulutsang Y."/>
            <person name="Thoulutsang D."/>
            <person name="Topham K."/>
            <person name="Topping I."/>
            <person name="Tsamla T."/>
            <person name="Vassiliev H."/>
            <person name="Vo A."/>
            <person name="Wangchuk T."/>
            <person name="Wangdi T."/>
            <person name="Weiand M."/>
            <person name="Wilkinson J."/>
            <person name="Wilson A."/>
            <person name="Yadav S."/>
            <person name="Young G."/>
            <person name="Yu Q."/>
            <person name="Zembek L."/>
            <person name="Zhong D."/>
            <person name="Zimmer A."/>
            <person name="Zwirko Z."/>
            <person name="Jaffe D.B."/>
            <person name="Alvarez P."/>
            <person name="Brockman W."/>
            <person name="Butler J."/>
            <person name="Chin C."/>
            <person name="Gnerre S."/>
            <person name="Grabherr M."/>
            <person name="Kleber M."/>
            <person name="Mauceli E."/>
            <person name="MacCallum I."/>
        </authorList>
    </citation>
    <scope>NUCLEOTIDE SEQUENCE [LARGE SCALE GENOMIC DNA]</scope>
    <source>
        <strain evidence="6">TSC#14024-0371.13</strain>
        <strain evidence="7">Tucson 14024-0371.13</strain>
    </source>
</reference>
<feature type="region of interest" description="Disordered" evidence="3">
    <location>
        <begin position="295"/>
        <end position="346"/>
    </location>
</feature>
<dbReference type="GO" id="GO:0005737">
    <property type="term" value="C:cytoplasm"/>
    <property type="evidence" value="ECO:0007669"/>
    <property type="project" value="UniProtKB-SubCell"/>
</dbReference>
<dbReference type="PANTHER" id="PTHR21634:SF9">
    <property type="entry name" value="RE13835P"/>
    <property type="match status" value="1"/>
</dbReference>
<organism evidence="6 7">
    <name type="scientific">Drosophila ananassae</name>
    <name type="common">Fruit fly</name>
    <dbReference type="NCBI Taxonomy" id="7217"/>
    <lineage>
        <taxon>Eukaryota</taxon>
        <taxon>Metazoa</taxon>
        <taxon>Ecdysozoa</taxon>
        <taxon>Arthropoda</taxon>
        <taxon>Hexapoda</taxon>
        <taxon>Insecta</taxon>
        <taxon>Pterygota</taxon>
        <taxon>Neoptera</taxon>
        <taxon>Endopterygota</taxon>
        <taxon>Diptera</taxon>
        <taxon>Brachycera</taxon>
        <taxon>Muscomorpha</taxon>
        <taxon>Ephydroidea</taxon>
        <taxon>Drosophilidae</taxon>
        <taxon>Drosophila</taxon>
        <taxon>Sophophora</taxon>
    </lineage>
</organism>
<dbReference type="PROSITE" id="PS51836">
    <property type="entry name" value="DENN_FNIP12"/>
    <property type="match status" value="1"/>
</dbReference>
<dbReference type="Pfam" id="PF14638">
    <property type="entry name" value="FNIP_C"/>
    <property type="match status" value="1"/>
</dbReference>
<gene>
    <name evidence="6" type="primary">Dana\GF10491</name>
    <name evidence="6" type="synonym">dana_GLEANR_10445</name>
    <name evidence="6" type="ORF">GF10491</name>
</gene>
<name>A0A0N8P101_DROAN</name>
<dbReference type="InterPro" id="IPR028085">
    <property type="entry name" value="FNIP_mid_dom"/>
</dbReference>
<dbReference type="InterPro" id="IPR028086">
    <property type="entry name" value="FNIP_C_dom"/>
</dbReference>
<dbReference type="OrthoDB" id="10051712at2759"/>
<dbReference type="STRING" id="7217.A0A0N8P101"/>